<protein>
    <submittedName>
        <fullName evidence="1">Uncharacterized protein</fullName>
    </submittedName>
</protein>
<comment type="caution">
    <text evidence="1">The sequence shown here is derived from an EMBL/GenBank/DDBJ whole genome shotgun (WGS) entry which is preliminary data.</text>
</comment>
<gene>
    <name evidence="1" type="ORF">E2C01_040243</name>
</gene>
<proteinExistence type="predicted"/>
<name>A0A5B7FN92_PORTR</name>
<evidence type="ECO:0000313" key="1">
    <source>
        <dbReference type="EMBL" id="MPC46523.1"/>
    </source>
</evidence>
<dbReference type="AlphaFoldDB" id="A0A5B7FN92"/>
<dbReference type="EMBL" id="VSRR010007252">
    <property type="protein sequence ID" value="MPC46523.1"/>
    <property type="molecule type" value="Genomic_DNA"/>
</dbReference>
<accession>A0A5B7FN92</accession>
<evidence type="ECO:0000313" key="2">
    <source>
        <dbReference type="Proteomes" id="UP000324222"/>
    </source>
</evidence>
<organism evidence="1 2">
    <name type="scientific">Portunus trituberculatus</name>
    <name type="common">Swimming crab</name>
    <name type="synonym">Neptunus trituberculatus</name>
    <dbReference type="NCBI Taxonomy" id="210409"/>
    <lineage>
        <taxon>Eukaryota</taxon>
        <taxon>Metazoa</taxon>
        <taxon>Ecdysozoa</taxon>
        <taxon>Arthropoda</taxon>
        <taxon>Crustacea</taxon>
        <taxon>Multicrustacea</taxon>
        <taxon>Malacostraca</taxon>
        <taxon>Eumalacostraca</taxon>
        <taxon>Eucarida</taxon>
        <taxon>Decapoda</taxon>
        <taxon>Pleocyemata</taxon>
        <taxon>Brachyura</taxon>
        <taxon>Eubrachyura</taxon>
        <taxon>Portunoidea</taxon>
        <taxon>Portunidae</taxon>
        <taxon>Portuninae</taxon>
        <taxon>Portunus</taxon>
    </lineage>
</organism>
<reference evidence="1 2" key="1">
    <citation type="submission" date="2019-05" db="EMBL/GenBank/DDBJ databases">
        <title>Another draft genome of Portunus trituberculatus and its Hox gene families provides insights of decapod evolution.</title>
        <authorList>
            <person name="Jeong J.-H."/>
            <person name="Song I."/>
            <person name="Kim S."/>
            <person name="Choi T."/>
            <person name="Kim D."/>
            <person name="Ryu S."/>
            <person name="Kim W."/>
        </authorList>
    </citation>
    <scope>NUCLEOTIDE SEQUENCE [LARGE SCALE GENOMIC DNA]</scope>
    <source>
        <tissue evidence="1">Muscle</tissue>
    </source>
</reference>
<dbReference type="Proteomes" id="UP000324222">
    <property type="component" value="Unassembled WGS sequence"/>
</dbReference>
<keyword evidence="2" id="KW-1185">Reference proteome</keyword>
<sequence length="75" mass="8323">MTRTYMWVTYVRFRELPRACSQSSPTLRACRCGAENTKLSEVRHVSTEWSSTVEASVRPFLASGVRQGGAGAGRQ</sequence>